<dbReference type="Gene3D" id="3.40.50.300">
    <property type="entry name" value="P-loop containing nucleotide triphosphate hydrolases"/>
    <property type="match status" value="1"/>
</dbReference>
<sequence>MGNICGGKDSSDGGSSSSSNNKNNNNNGRNPNNSSSGGNRSKTPTSPRSKSGSNAHQKGRRLLLVGAGDSGKSTIFKQLKRIYTNGFTDEELKTAIPYILENIIRNMIQLCHATKTLQISVREENVEKRDYYAEMTKNQRAPLQGAKLWNQNMANDFKALWNDEGIKKVFTDHRSEYLIEDSVNYYFEKLDEIGKPGWVPSDEDLLRTRIKTTGLVEQTFMSNGKPFTMIDVGGQRTERKKWIHQFENVDAILYICSLSEFDQKCYEDEVTNRMKESLDLFESYINSTYFESSLVYLILNKIDLFTDKIKRGVRLKDTFKDYTGDQYDEEAAKQYVEGLYKLKDSHDKLRGVIYLTALDKASLKAKLEEIVDDVVNAENEI</sequence>
<dbReference type="PROSITE" id="PS51882">
    <property type="entry name" value="G_ALPHA"/>
    <property type="match status" value="1"/>
</dbReference>
<keyword evidence="1 6" id="KW-0479">Metal-binding</keyword>
<dbReference type="PANTHER" id="PTHR10218">
    <property type="entry name" value="GTP-BINDING PROTEIN ALPHA SUBUNIT"/>
    <property type="match status" value="1"/>
</dbReference>
<keyword evidence="2 5" id="KW-0547">Nucleotide-binding</keyword>
<dbReference type="InterPro" id="IPR001019">
    <property type="entry name" value="Gprotein_alpha_su"/>
</dbReference>
<feature type="binding site" evidence="5">
    <location>
        <begin position="206"/>
        <end position="212"/>
    </location>
    <ligand>
        <name>GTP</name>
        <dbReference type="ChEBI" id="CHEBI:37565"/>
    </ligand>
</feature>
<dbReference type="Gene3D" id="1.10.400.10">
    <property type="entry name" value="GI Alpha 1, domain 2-like"/>
    <property type="match status" value="1"/>
</dbReference>
<dbReference type="PRINTS" id="PR00318">
    <property type="entry name" value="GPROTEINA"/>
</dbReference>
<evidence type="ECO:0000256" key="5">
    <source>
        <dbReference type="PIRSR" id="PIRSR601019-1"/>
    </source>
</evidence>
<keyword evidence="6" id="KW-0460">Magnesium</keyword>
<evidence type="ECO:0000256" key="6">
    <source>
        <dbReference type="PIRSR" id="PIRSR601019-2"/>
    </source>
</evidence>
<dbReference type="SMART" id="SM00275">
    <property type="entry name" value="G_alpha"/>
    <property type="match status" value="1"/>
</dbReference>
<feature type="region of interest" description="Disordered" evidence="7">
    <location>
        <begin position="1"/>
        <end position="57"/>
    </location>
</feature>
<evidence type="ECO:0000256" key="1">
    <source>
        <dbReference type="ARBA" id="ARBA00022723"/>
    </source>
</evidence>
<dbReference type="InterPro" id="IPR027417">
    <property type="entry name" value="P-loop_NTPase"/>
</dbReference>
<evidence type="ECO:0000256" key="4">
    <source>
        <dbReference type="ARBA" id="ARBA00023224"/>
    </source>
</evidence>
<proteinExistence type="predicted"/>
<keyword evidence="4" id="KW-0807">Transducer</keyword>
<keyword evidence="9" id="KW-1185">Reference proteome</keyword>
<dbReference type="GO" id="GO:0005834">
    <property type="term" value="C:heterotrimeric G-protein complex"/>
    <property type="evidence" value="ECO:0007669"/>
    <property type="project" value="TreeGrafter"/>
</dbReference>
<organism evidence="8 9">
    <name type="scientific">Naegleria lovaniensis</name>
    <name type="common">Amoeba</name>
    <dbReference type="NCBI Taxonomy" id="51637"/>
    <lineage>
        <taxon>Eukaryota</taxon>
        <taxon>Discoba</taxon>
        <taxon>Heterolobosea</taxon>
        <taxon>Tetramitia</taxon>
        <taxon>Eutetramitia</taxon>
        <taxon>Vahlkampfiidae</taxon>
        <taxon>Naegleria</taxon>
    </lineage>
</organism>
<dbReference type="Pfam" id="PF00503">
    <property type="entry name" value="G-alpha"/>
    <property type="match status" value="1"/>
</dbReference>
<feature type="compositionally biased region" description="Low complexity" evidence="7">
    <location>
        <begin position="1"/>
        <end position="41"/>
    </location>
</feature>
<keyword evidence="3 5" id="KW-0342">GTP-binding</keyword>
<evidence type="ECO:0000256" key="3">
    <source>
        <dbReference type="ARBA" id="ARBA00023134"/>
    </source>
</evidence>
<dbReference type="GeneID" id="68094258"/>
<reference evidence="8 9" key="1">
    <citation type="journal article" date="2018" name="BMC Genomics">
        <title>The genome of Naegleria lovaniensis, the basis for a comparative approach to unravel pathogenicity factors of the human pathogenic amoeba N. fowleri.</title>
        <authorList>
            <person name="Liechti N."/>
            <person name="Schurch N."/>
            <person name="Bruggmann R."/>
            <person name="Wittwer M."/>
        </authorList>
    </citation>
    <scope>NUCLEOTIDE SEQUENCE [LARGE SCALE GENOMIC DNA]</scope>
    <source>
        <strain evidence="8 9">ATCC 30569</strain>
    </source>
</reference>
<protein>
    <submittedName>
        <fullName evidence="8">Uncharacterized protein</fullName>
    </submittedName>
</protein>
<dbReference type="EMBL" id="PYSW02000013">
    <property type="protein sequence ID" value="KAG2387470.1"/>
    <property type="molecule type" value="Genomic_DNA"/>
</dbReference>
<dbReference type="GO" id="GO:0001664">
    <property type="term" value="F:G protein-coupled receptor binding"/>
    <property type="evidence" value="ECO:0007669"/>
    <property type="project" value="TreeGrafter"/>
</dbReference>
<dbReference type="CDD" id="cd00066">
    <property type="entry name" value="G-alpha"/>
    <property type="match status" value="1"/>
</dbReference>
<dbReference type="RefSeq" id="XP_044551462.1">
    <property type="nucleotide sequence ID" value="XM_044691150.1"/>
</dbReference>
<feature type="binding site" evidence="6">
    <location>
        <position position="73"/>
    </location>
    <ligand>
        <name>Mg(2+)</name>
        <dbReference type="ChEBI" id="CHEBI:18420"/>
    </ligand>
</feature>
<feature type="binding site" evidence="6">
    <location>
        <position position="212"/>
    </location>
    <ligand>
        <name>Mg(2+)</name>
        <dbReference type="ChEBI" id="CHEBI:18420"/>
    </ligand>
</feature>
<name>A0AA88GRD0_NAELO</name>
<dbReference type="GO" id="GO:0003924">
    <property type="term" value="F:GTPase activity"/>
    <property type="evidence" value="ECO:0007669"/>
    <property type="project" value="InterPro"/>
</dbReference>
<dbReference type="GO" id="GO:0005737">
    <property type="term" value="C:cytoplasm"/>
    <property type="evidence" value="ECO:0007669"/>
    <property type="project" value="TreeGrafter"/>
</dbReference>
<dbReference type="PANTHER" id="PTHR10218:SF302">
    <property type="entry name" value="GUANINE NUCLEOTIDE-BINDING PROTEIN ALPHA-5 SUBUNIT"/>
    <property type="match status" value="1"/>
</dbReference>
<evidence type="ECO:0000313" key="8">
    <source>
        <dbReference type="EMBL" id="KAG2387470.1"/>
    </source>
</evidence>
<dbReference type="FunFam" id="3.40.50.300:FF:000692">
    <property type="entry name" value="Guanine nucleotide-binding protein subunit alpha"/>
    <property type="match status" value="1"/>
</dbReference>
<dbReference type="GO" id="GO:0046872">
    <property type="term" value="F:metal ion binding"/>
    <property type="evidence" value="ECO:0007669"/>
    <property type="project" value="UniProtKB-KW"/>
</dbReference>
<feature type="binding site" evidence="5">
    <location>
        <begin position="231"/>
        <end position="235"/>
    </location>
    <ligand>
        <name>GTP</name>
        <dbReference type="ChEBI" id="CHEBI:37565"/>
    </ligand>
</feature>
<gene>
    <name evidence="8" type="ORF">C9374_001802</name>
</gene>
<dbReference type="GO" id="GO:0031683">
    <property type="term" value="F:G-protein beta/gamma-subunit complex binding"/>
    <property type="evidence" value="ECO:0007669"/>
    <property type="project" value="InterPro"/>
</dbReference>
<evidence type="ECO:0000313" key="9">
    <source>
        <dbReference type="Proteomes" id="UP000816034"/>
    </source>
</evidence>
<evidence type="ECO:0000256" key="2">
    <source>
        <dbReference type="ARBA" id="ARBA00022741"/>
    </source>
</evidence>
<evidence type="ECO:0000256" key="7">
    <source>
        <dbReference type="SAM" id="MobiDB-lite"/>
    </source>
</evidence>
<feature type="binding site" evidence="5">
    <location>
        <position position="357"/>
    </location>
    <ligand>
        <name>GTP</name>
        <dbReference type="ChEBI" id="CHEBI:37565"/>
    </ligand>
</feature>
<feature type="compositionally biased region" description="Polar residues" evidence="7">
    <location>
        <begin position="42"/>
        <end position="56"/>
    </location>
</feature>
<dbReference type="SUPFAM" id="SSF52540">
    <property type="entry name" value="P-loop containing nucleoside triphosphate hydrolases"/>
    <property type="match status" value="1"/>
</dbReference>
<feature type="binding site" evidence="5">
    <location>
        <begin position="181"/>
        <end position="182"/>
    </location>
    <ligand>
        <name>GTP</name>
        <dbReference type="ChEBI" id="CHEBI:37565"/>
    </ligand>
</feature>
<dbReference type="Proteomes" id="UP000816034">
    <property type="component" value="Unassembled WGS sequence"/>
</dbReference>
<dbReference type="InterPro" id="IPR011025">
    <property type="entry name" value="GproteinA_insert"/>
</dbReference>
<dbReference type="SUPFAM" id="SSF47895">
    <property type="entry name" value="Transducin (alpha subunit), insertion domain"/>
    <property type="match status" value="1"/>
</dbReference>
<comment type="caution">
    <text evidence="8">The sequence shown here is derived from an EMBL/GenBank/DDBJ whole genome shotgun (WGS) entry which is preliminary data.</text>
</comment>
<feature type="binding site" evidence="5">
    <location>
        <begin position="300"/>
        <end position="303"/>
    </location>
    <ligand>
        <name>GTP</name>
        <dbReference type="ChEBI" id="CHEBI:37565"/>
    </ligand>
</feature>
<dbReference type="GO" id="GO:0005525">
    <property type="term" value="F:GTP binding"/>
    <property type="evidence" value="ECO:0007669"/>
    <property type="project" value="UniProtKB-KW"/>
</dbReference>
<dbReference type="AlphaFoldDB" id="A0AA88GRD0"/>
<accession>A0AA88GRD0</accession>
<dbReference type="GO" id="GO:0007188">
    <property type="term" value="P:adenylate cyclase-modulating G protein-coupled receptor signaling pathway"/>
    <property type="evidence" value="ECO:0007669"/>
    <property type="project" value="TreeGrafter"/>
</dbReference>